<evidence type="ECO:0000313" key="3">
    <source>
        <dbReference type="Proteomes" id="UP000016933"/>
    </source>
</evidence>
<reference evidence="2 3" key="2">
    <citation type="journal article" date="2012" name="PLoS Pathog.">
        <title>Diverse lifestyles and strategies of plant pathogenesis encoded in the genomes of eighteen Dothideomycetes fungi.</title>
        <authorList>
            <person name="Ohm R.A."/>
            <person name="Feau N."/>
            <person name="Henrissat B."/>
            <person name="Schoch C.L."/>
            <person name="Horwitz B.A."/>
            <person name="Barry K.W."/>
            <person name="Condon B.J."/>
            <person name="Copeland A.C."/>
            <person name="Dhillon B."/>
            <person name="Glaser F."/>
            <person name="Hesse C.N."/>
            <person name="Kosti I."/>
            <person name="LaButti K."/>
            <person name="Lindquist E.A."/>
            <person name="Lucas S."/>
            <person name="Salamov A.A."/>
            <person name="Bradshaw R.E."/>
            <person name="Ciuffetti L."/>
            <person name="Hamelin R.C."/>
            <person name="Kema G.H.J."/>
            <person name="Lawrence C."/>
            <person name="Scott J.A."/>
            <person name="Spatafora J.W."/>
            <person name="Turgeon B.G."/>
            <person name="de Wit P.J.G.M."/>
            <person name="Zhong S."/>
            <person name="Goodwin S.B."/>
            <person name="Grigoriev I.V."/>
        </authorList>
    </citation>
    <scope>NUCLEOTIDE SEQUENCE [LARGE SCALE GENOMIC DNA]</scope>
    <source>
        <strain evidence="3">NZE10 / CBS 128990</strain>
    </source>
</reference>
<dbReference type="EMBL" id="KB446535">
    <property type="protein sequence ID" value="EME48911.1"/>
    <property type="molecule type" value="Genomic_DNA"/>
</dbReference>
<feature type="region of interest" description="Disordered" evidence="1">
    <location>
        <begin position="123"/>
        <end position="148"/>
    </location>
</feature>
<dbReference type="AlphaFoldDB" id="N1PZG0"/>
<keyword evidence="3" id="KW-1185">Reference proteome</keyword>
<evidence type="ECO:0000256" key="1">
    <source>
        <dbReference type="SAM" id="MobiDB-lite"/>
    </source>
</evidence>
<organism evidence="2 3">
    <name type="scientific">Dothistroma septosporum (strain NZE10 / CBS 128990)</name>
    <name type="common">Red band needle blight fungus</name>
    <name type="synonym">Mycosphaerella pini</name>
    <dbReference type="NCBI Taxonomy" id="675120"/>
    <lineage>
        <taxon>Eukaryota</taxon>
        <taxon>Fungi</taxon>
        <taxon>Dikarya</taxon>
        <taxon>Ascomycota</taxon>
        <taxon>Pezizomycotina</taxon>
        <taxon>Dothideomycetes</taxon>
        <taxon>Dothideomycetidae</taxon>
        <taxon>Mycosphaerellales</taxon>
        <taxon>Mycosphaerellaceae</taxon>
        <taxon>Dothistroma</taxon>
    </lineage>
</organism>
<proteinExistence type="predicted"/>
<reference evidence="3" key="1">
    <citation type="journal article" date="2012" name="PLoS Genet.">
        <title>The genomes of the fungal plant pathogens Cladosporium fulvum and Dothistroma septosporum reveal adaptation to different hosts and lifestyles but also signatures of common ancestry.</title>
        <authorList>
            <person name="de Wit P.J.G.M."/>
            <person name="van der Burgt A."/>
            <person name="Oekmen B."/>
            <person name="Stergiopoulos I."/>
            <person name="Abd-Elsalam K.A."/>
            <person name="Aerts A.L."/>
            <person name="Bahkali A.H."/>
            <person name="Beenen H.G."/>
            <person name="Chettri P."/>
            <person name="Cox M.P."/>
            <person name="Datema E."/>
            <person name="de Vries R.P."/>
            <person name="Dhillon B."/>
            <person name="Ganley A.R."/>
            <person name="Griffiths S.A."/>
            <person name="Guo Y."/>
            <person name="Hamelin R.C."/>
            <person name="Henrissat B."/>
            <person name="Kabir M.S."/>
            <person name="Jashni M.K."/>
            <person name="Kema G."/>
            <person name="Klaubauf S."/>
            <person name="Lapidus A."/>
            <person name="Levasseur A."/>
            <person name="Lindquist E."/>
            <person name="Mehrabi R."/>
            <person name="Ohm R.A."/>
            <person name="Owen T.J."/>
            <person name="Salamov A."/>
            <person name="Schwelm A."/>
            <person name="Schijlen E."/>
            <person name="Sun H."/>
            <person name="van den Burg H.A."/>
            <person name="van Ham R.C.H.J."/>
            <person name="Zhang S."/>
            <person name="Goodwin S.B."/>
            <person name="Grigoriev I.V."/>
            <person name="Collemare J."/>
            <person name="Bradshaw R.E."/>
        </authorList>
    </citation>
    <scope>NUCLEOTIDE SEQUENCE [LARGE SCALE GENOMIC DNA]</scope>
    <source>
        <strain evidence="3">NZE10 / CBS 128990</strain>
    </source>
</reference>
<protein>
    <submittedName>
        <fullName evidence="2">Uncharacterized protein</fullName>
    </submittedName>
</protein>
<gene>
    <name evidence="2" type="ORF">DOTSEDRAFT_30268</name>
</gene>
<dbReference type="Proteomes" id="UP000016933">
    <property type="component" value="Unassembled WGS sequence"/>
</dbReference>
<dbReference type="HOGENOM" id="CLU_1758756_0_0_1"/>
<evidence type="ECO:0000313" key="2">
    <source>
        <dbReference type="EMBL" id="EME48911.1"/>
    </source>
</evidence>
<sequence>MGEYDIDATIETTTTTKSKRHEYTKDPRVENASKGSFKYYLVVRSTSERKGSVGITAVGSLLARNINAEEATKINSHAALETAQSVNGPGFEVLIKRTRRTCRQARSMRRTCRLSRPWPVLLPKSGRGARISPQKDPPISGSSNKIVA</sequence>
<name>N1PZG0_DOTSN</name>
<accession>N1PZG0</accession>